<dbReference type="GO" id="GO:0015074">
    <property type="term" value="P:DNA integration"/>
    <property type="evidence" value="ECO:0007669"/>
    <property type="project" value="UniProtKB-KW"/>
</dbReference>
<dbReference type="SMART" id="SM00857">
    <property type="entry name" value="Resolvase"/>
    <property type="match status" value="1"/>
</dbReference>
<evidence type="ECO:0000256" key="1">
    <source>
        <dbReference type="ARBA" id="ARBA00022908"/>
    </source>
</evidence>
<dbReference type="PANTHER" id="PTHR30461">
    <property type="entry name" value="DNA-INVERTASE FROM LAMBDOID PROPHAGE"/>
    <property type="match status" value="1"/>
</dbReference>
<dbReference type="CDD" id="cd00338">
    <property type="entry name" value="Ser_Recombinase"/>
    <property type="match status" value="1"/>
</dbReference>
<dbReference type="EMBL" id="CP087164">
    <property type="protein sequence ID" value="UGS35245.1"/>
    <property type="molecule type" value="Genomic_DNA"/>
</dbReference>
<dbReference type="Pfam" id="PF00239">
    <property type="entry name" value="Resolvase"/>
    <property type="match status" value="1"/>
</dbReference>
<dbReference type="PROSITE" id="PS00397">
    <property type="entry name" value="RECOMBINASES_1"/>
    <property type="match status" value="1"/>
</dbReference>
<dbReference type="RefSeq" id="WP_259314923.1">
    <property type="nucleotide sequence ID" value="NZ_CP087164.1"/>
</dbReference>
<keyword evidence="8" id="KW-1185">Reference proteome</keyword>
<dbReference type="Proteomes" id="UP001162834">
    <property type="component" value="Chromosome"/>
</dbReference>
<gene>
    <name evidence="7" type="ORF">DSM104329_01631</name>
</gene>
<sequence length="221" mass="23662">MRVVGYVRVSTEEQADSRAGLDAQRAAIAAEAQRRGWTLVDVIEDAGYSAKDLRRPGIRVALEAMASGHADVLIVAKLDRLSRSLVDFAGLMATAQRQGWACLALDTPADPTTPMGEAMVSIMATFAQLERRLIGQRTRDGLAAKRAAGVRLGRRSELPVTVVSRIVRERAEGRSLRAIAEHLNADSVATGQGGKRWYASSVRAALSAAERNGASTPVQTV</sequence>
<dbReference type="InterPro" id="IPR011109">
    <property type="entry name" value="DNA_bind_recombinase_dom"/>
</dbReference>
<organism evidence="7 8">
    <name type="scientific">Capillimicrobium parvum</name>
    <dbReference type="NCBI Taxonomy" id="2884022"/>
    <lineage>
        <taxon>Bacteria</taxon>
        <taxon>Bacillati</taxon>
        <taxon>Actinomycetota</taxon>
        <taxon>Thermoleophilia</taxon>
        <taxon>Solirubrobacterales</taxon>
        <taxon>Capillimicrobiaceae</taxon>
        <taxon>Capillimicrobium</taxon>
    </lineage>
</organism>
<evidence type="ECO:0000256" key="2">
    <source>
        <dbReference type="ARBA" id="ARBA00023125"/>
    </source>
</evidence>
<dbReference type="InterPro" id="IPR050639">
    <property type="entry name" value="SSR_resolvase"/>
</dbReference>
<dbReference type="InterPro" id="IPR006118">
    <property type="entry name" value="Recombinase_CS"/>
</dbReference>
<dbReference type="PANTHER" id="PTHR30461:SF2">
    <property type="entry name" value="SERINE RECOMBINASE PINE-RELATED"/>
    <property type="match status" value="1"/>
</dbReference>
<dbReference type="InterPro" id="IPR036162">
    <property type="entry name" value="Resolvase-like_N_sf"/>
</dbReference>
<dbReference type="GO" id="GO:0003677">
    <property type="term" value="F:DNA binding"/>
    <property type="evidence" value="ECO:0007669"/>
    <property type="project" value="UniProtKB-KW"/>
</dbReference>
<dbReference type="GO" id="GO:0000150">
    <property type="term" value="F:DNA strand exchange activity"/>
    <property type="evidence" value="ECO:0007669"/>
    <property type="project" value="InterPro"/>
</dbReference>
<keyword evidence="1" id="KW-0229">DNA integration</keyword>
<dbReference type="PROSITE" id="PS51736">
    <property type="entry name" value="RECOMBINASES_3"/>
    <property type="match status" value="1"/>
</dbReference>
<dbReference type="AlphaFoldDB" id="A0A9E6XW26"/>
<dbReference type="SUPFAM" id="SSF53041">
    <property type="entry name" value="Resolvase-like"/>
    <property type="match status" value="1"/>
</dbReference>
<evidence type="ECO:0000256" key="4">
    <source>
        <dbReference type="PIRSR" id="PIRSR606118-50"/>
    </source>
</evidence>
<keyword evidence="2" id="KW-0238">DNA-binding</keyword>
<feature type="domain" description="Resolvase/invertase-type recombinase catalytic" evidence="6">
    <location>
        <begin position="2"/>
        <end position="149"/>
    </location>
</feature>
<proteinExistence type="predicted"/>
<name>A0A9E6XW26_9ACTN</name>
<dbReference type="Gene3D" id="3.40.50.1390">
    <property type="entry name" value="Resolvase, N-terminal catalytic domain"/>
    <property type="match status" value="1"/>
</dbReference>
<evidence type="ECO:0000256" key="3">
    <source>
        <dbReference type="ARBA" id="ARBA00023172"/>
    </source>
</evidence>
<evidence type="ECO:0000259" key="6">
    <source>
        <dbReference type="PROSITE" id="PS51736"/>
    </source>
</evidence>
<accession>A0A9E6XW26</accession>
<protein>
    <recommendedName>
        <fullName evidence="6">Resolvase/invertase-type recombinase catalytic domain-containing protein</fullName>
    </recommendedName>
</protein>
<feature type="active site" description="O-(5'-phospho-DNA)-serine intermediate" evidence="4 5">
    <location>
        <position position="10"/>
    </location>
</feature>
<dbReference type="Pfam" id="PF07508">
    <property type="entry name" value="Recombinase"/>
    <property type="match status" value="1"/>
</dbReference>
<evidence type="ECO:0000313" key="8">
    <source>
        <dbReference type="Proteomes" id="UP001162834"/>
    </source>
</evidence>
<keyword evidence="3" id="KW-0233">DNA recombination</keyword>
<evidence type="ECO:0000313" key="7">
    <source>
        <dbReference type="EMBL" id="UGS35245.1"/>
    </source>
</evidence>
<dbReference type="KEGG" id="sbae:DSM104329_01631"/>
<dbReference type="InterPro" id="IPR006119">
    <property type="entry name" value="Resolv_N"/>
</dbReference>
<evidence type="ECO:0000256" key="5">
    <source>
        <dbReference type="PROSITE-ProRule" id="PRU10137"/>
    </source>
</evidence>
<reference evidence="7" key="1">
    <citation type="journal article" date="2022" name="Int. J. Syst. Evol. Microbiol.">
        <title>Pseudomonas aegrilactucae sp. nov. and Pseudomonas morbosilactucae sp. nov., pathogens causing bacterial rot of lettuce in Japan.</title>
        <authorList>
            <person name="Sawada H."/>
            <person name="Fujikawa T."/>
            <person name="Satou M."/>
        </authorList>
    </citation>
    <scope>NUCLEOTIDE SEQUENCE</scope>
    <source>
        <strain evidence="7">0166_1</strain>
    </source>
</reference>